<dbReference type="InterPro" id="IPR013078">
    <property type="entry name" value="His_Pase_superF_clade-1"/>
</dbReference>
<name>A0A381V1E9_9ZZZZ</name>
<dbReference type="AlphaFoldDB" id="A0A381V1E9"/>
<proteinExistence type="predicted"/>
<dbReference type="Pfam" id="PF00300">
    <property type="entry name" value="His_Phos_1"/>
    <property type="match status" value="1"/>
</dbReference>
<dbReference type="GO" id="GO:0005737">
    <property type="term" value="C:cytoplasm"/>
    <property type="evidence" value="ECO:0007669"/>
    <property type="project" value="TreeGrafter"/>
</dbReference>
<reference evidence="1" key="1">
    <citation type="submission" date="2018-05" db="EMBL/GenBank/DDBJ databases">
        <authorList>
            <person name="Lanie J.A."/>
            <person name="Ng W.-L."/>
            <person name="Kazmierczak K.M."/>
            <person name="Andrzejewski T.M."/>
            <person name="Davidsen T.M."/>
            <person name="Wayne K.J."/>
            <person name="Tettelin H."/>
            <person name="Glass J.I."/>
            <person name="Rusch D."/>
            <person name="Podicherti R."/>
            <person name="Tsui H.-C.T."/>
            <person name="Winkler M.E."/>
        </authorList>
    </citation>
    <scope>NUCLEOTIDE SEQUENCE</scope>
</reference>
<dbReference type="CDD" id="cd07067">
    <property type="entry name" value="HP_PGM_like"/>
    <property type="match status" value="1"/>
</dbReference>
<dbReference type="PANTHER" id="PTHR48100:SF1">
    <property type="entry name" value="HISTIDINE PHOSPHATASE FAMILY PROTEIN-RELATED"/>
    <property type="match status" value="1"/>
</dbReference>
<gene>
    <name evidence="1" type="ORF">METZ01_LOCUS85907</name>
</gene>
<dbReference type="InterPro" id="IPR050275">
    <property type="entry name" value="PGM_Phosphatase"/>
</dbReference>
<accession>A0A381V1E9</accession>
<evidence type="ECO:0008006" key="2">
    <source>
        <dbReference type="Google" id="ProtNLM"/>
    </source>
</evidence>
<organism evidence="1">
    <name type="scientific">marine metagenome</name>
    <dbReference type="NCBI Taxonomy" id="408172"/>
    <lineage>
        <taxon>unclassified sequences</taxon>
        <taxon>metagenomes</taxon>
        <taxon>ecological metagenomes</taxon>
    </lineage>
</organism>
<evidence type="ECO:0000313" key="1">
    <source>
        <dbReference type="EMBL" id="SVA33053.1"/>
    </source>
</evidence>
<dbReference type="EMBL" id="UINC01007390">
    <property type="protein sequence ID" value="SVA33053.1"/>
    <property type="molecule type" value="Genomic_DNA"/>
</dbReference>
<dbReference type="GO" id="GO:0016791">
    <property type="term" value="F:phosphatase activity"/>
    <property type="evidence" value="ECO:0007669"/>
    <property type="project" value="TreeGrafter"/>
</dbReference>
<dbReference type="SMART" id="SM00855">
    <property type="entry name" value="PGAM"/>
    <property type="match status" value="1"/>
</dbReference>
<dbReference type="Gene3D" id="3.40.50.1240">
    <property type="entry name" value="Phosphoglycerate mutase-like"/>
    <property type="match status" value="1"/>
</dbReference>
<dbReference type="SUPFAM" id="SSF53254">
    <property type="entry name" value="Phosphoglycerate mutase-like"/>
    <property type="match status" value="1"/>
</dbReference>
<dbReference type="InterPro" id="IPR029033">
    <property type="entry name" value="His_PPase_superfam"/>
</dbReference>
<protein>
    <recommendedName>
        <fullName evidence="2">Phosphoglycerate mutase (2,3-diphosphoglycerate-dependent)</fullName>
    </recommendedName>
</protein>
<sequence length="239" mass="27811">MELFLIRHAESRNNIRKSDQERFSDPELTDNGRLQSNHLAEFLQQGLHLSRVEYEENEKPLDQIYCSAMKRSLETVNQVGVAIGLKPEVWIDIHEVGGIYEFNSDLTKKIGRSGLNRKQIHHTFPEYILPEALNDQGWWNKDAEILSELNERVERVIKTLKDRAEENIRIGMVAHGGFFSSFLCVLFNLKPAEGTAFQSHNCSISRITFEKDEKITIQYLNFFDYLPENLRVSRPRCEI</sequence>
<dbReference type="PANTHER" id="PTHR48100">
    <property type="entry name" value="BROAD-SPECIFICITY PHOSPHATASE YOR283W-RELATED"/>
    <property type="match status" value="1"/>
</dbReference>